<dbReference type="OMA" id="IAFNDNT"/>
<gene>
    <name evidence="2" type="ORF">GSPATT00016200001</name>
</gene>
<accession>A0DE91</accession>
<feature type="signal peptide" evidence="1">
    <location>
        <begin position="1"/>
        <end position="15"/>
    </location>
</feature>
<dbReference type="Proteomes" id="UP000000600">
    <property type="component" value="Unassembled WGS sequence"/>
</dbReference>
<dbReference type="GeneID" id="5034540"/>
<feature type="chain" id="PRO_5012587481" description="Transmembrane protein" evidence="1">
    <location>
        <begin position="16"/>
        <end position="1940"/>
    </location>
</feature>
<evidence type="ECO:0000256" key="1">
    <source>
        <dbReference type="SAM" id="SignalP"/>
    </source>
</evidence>
<name>A0DE91_PARTE</name>
<evidence type="ECO:0000313" key="2">
    <source>
        <dbReference type="EMBL" id="CAK81358.1"/>
    </source>
</evidence>
<dbReference type="EMBL" id="CT868396">
    <property type="protein sequence ID" value="CAK81358.1"/>
    <property type="molecule type" value="Genomic_DNA"/>
</dbReference>
<dbReference type="InParanoid" id="A0DE91"/>
<keyword evidence="1" id="KW-0732">Signal</keyword>
<dbReference type="PANTHER" id="PTHR11319">
    <property type="entry name" value="G PROTEIN-COUPLED RECEPTOR-RELATED"/>
    <property type="match status" value="1"/>
</dbReference>
<dbReference type="OrthoDB" id="300641at2759"/>
<proteinExistence type="predicted"/>
<dbReference type="KEGG" id="ptm:GSPATT00016200001"/>
<sequence>MIIFIYFIILHSTWQFEIQELDSQYQVAEQLVKIRDDDFQLTKYFSYGIWSKYTPLSAIPQTGPVGLLDSNCYHLHHILDRRSNEINLIYYDCLDYEANKITKTIKFVNNEDEQKEYIIEIEIFQYESFWYFLEVLQWPLQKRFEILIISQQQIVIHGIDEIKYPFFGDDLQFSFGNGLIVAKSRIESIQKHQKFSYFPGIIMIQKFQILDELTIIDWFDDVKSLFVKYENCRCYPNEIVDIQDMNIKSSQKGQLISENQNCDSFFLQGWVKIQEIIKEDNQFIYPFIKLSANYESSTLSSDNLSPLQIQYQISDTQNKIIVKTYSYTFPIVSIDFTNNPFLIEKSFDIVHSINLWHKIEVELISNQIDIEIKFYEQQMIHEYRLQLEVHQFQQYQMKLLYGNTQSLNSNHLYILLRNFYFSNCDQPFSDDNCHHSCQECDGPTNEDCLSCSEESNRIYLSEHKVCVCPYNNVDDYICIGYKEAELEFIDETISNNECQYGYFELDNQCIKCPSIIRKDLITCRECLQNPKSFAYSPNCVYDLYISQNQQTEQLQYWYSSQLLFDGNDFNYIRSLRTAINDFNSLYSGFLYRSSSFSLYCNPNDDICIFKTSESCKEYVTSVAGVVCKECYQKYILKDDDCISMQIVKEKDCVPPLYKSSNDKCKLCSKKNCIYCFEYQKDESSLKSTLYQNFESFNNDQMIQIGCAMCEDGFMFDFIIGECLRQQSKIQSCLRSFINFDGIEVCTLSNQNDFSVAPEIVNCEKYYSNCLQCVLSPKSRLQCIFCRKGFVSSIVSGNCILSTKLSQNEQSTSVIQAGTQDDANIQLIQSFQMQFLPDSYYYSNNPGYIFEYDIKCKEGYMLTQSNDCQQYCSSECLNCKQNIQNFFCQRCSLNYYKQTMRVQYGGPMYSLFKFMLILRNLCIISIIFQELQANFQLEESNKLSTTKCLIPIDDSHIAINPYYNNVKYCFNKGCTNWFSYSIYFESCINIRYRPGIYENAINSQYCNQVGVDQLTIDYIIQIFEEPKDCDGIKLVILNNLRKTIFSLKKTHMRLFSVDNNILGSSGRINITNYDSVELKNITFKRFQGCVFINPDKKIDLTLNNLKLINTNYLGLEIFQTQIYGNILIQDVEILDSVFVDSTFFQFQKQPILIPFKIKNLTFKNCILKNSTLFNIDYFQNIATIENILIEDCSLLNSSFFSLSTILNQVTQIILQDVEIKQCKFEYSFFLKSHSNFEIKGNNLFFHNNNLDNSVIIAFNDNTDLTGIRTSYNTLILSSILSTLSQTYQSRLLCTIDGFEDNSNAFQESSLIIIQSNLQINNIIVNIKNVKVQENNLFGKVHPQNQLFKLNCHSLMIQNAHFLNLQNLAVFYLYEINQIVFDSIIFENSQQKHKVPVSQFCTDQEQLINQPFQVLGFQQVTLSNIKIINQFSINYSLMDINFSNQFIIDRIGKIILANIQFRGNVILQNKLVTSISLVNIYSQYNLNIKLDNIQFTQNIINQQIDGTIGTQMDLLHVSSLDSVVQIQQIYFYQNALTNSSNPFITLSATVIEISNLIFMNSNVLSQKLWQQFYDFELEDQYNQQEINQIIQTTFNMQNSGIYIVASNFSCKDSLFQEIIAVKSPVFFIQTQGQGIIKISNVSIYSIYNNLKESGGSGCISVDSAGSHLFIDLKQIKFTNIFNRMAASLFTITPSLKQNVIRLNNIEIRNCLSLINTIMFVKFSAEVMQQSLVSINKLSIYQSEELWFQLFSLIGPITSLELGRIHSEENAMIFFENCKIDIRNLTIEGIVISPILKFQNAFKLKLLDCQLVFIQKLYSFDLIHITQTSATESTISIEKLKIIKSNTYKQKQNAIPNFSDLNYEIVGCRIWRNTSVTQQTSFSDIISQIQSFVQSNQMIYVKSISDQNSLVLQQIQIINNNGSDFSNGIITFEVEQFKIFKIN</sequence>
<dbReference type="InterPro" id="IPR006212">
    <property type="entry name" value="Furin_repeat"/>
</dbReference>
<dbReference type="CDD" id="cd00064">
    <property type="entry name" value="FU"/>
    <property type="match status" value="1"/>
</dbReference>
<protein>
    <recommendedName>
        <fullName evidence="4">Transmembrane protein</fullName>
    </recommendedName>
</protein>
<reference evidence="2 3" key="1">
    <citation type="journal article" date="2006" name="Nature">
        <title>Global trends of whole-genome duplications revealed by the ciliate Paramecium tetraurelia.</title>
        <authorList>
            <consortium name="Genoscope"/>
            <person name="Aury J.-M."/>
            <person name="Jaillon O."/>
            <person name="Duret L."/>
            <person name="Noel B."/>
            <person name="Jubin C."/>
            <person name="Porcel B.M."/>
            <person name="Segurens B."/>
            <person name="Daubin V."/>
            <person name="Anthouard V."/>
            <person name="Aiach N."/>
            <person name="Arnaiz O."/>
            <person name="Billaut A."/>
            <person name="Beisson J."/>
            <person name="Blanc I."/>
            <person name="Bouhouche K."/>
            <person name="Camara F."/>
            <person name="Duharcourt S."/>
            <person name="Guigo R."/>
            <person name="Gogendeau D."/>
            <person name="Katinka M."/>
            <person name="Keller A.-M."/>
            <person name="Kissmehl R."/>
            <person name="Klotz C."/>
            <person name="Koll F."/>
            <person name="Le Moue A."/>
            <person name="Lepere C."/>
            <person name="Malinsky S."/>
            <person name="Nowacki M."/>
            <person name="Nowak J.K."/>
            <person name="Plattner H."/>
            <person name="Poulain J."/>
            <person name="Ruiz F."/>
            <person name="Serrano V."/>
            <person name="Zagulski M."/>
            <person name="Dessen P."/>
            <person name="Betermier M."/>
            <person name="Weissenbach J."/>
            <person name="Scarpelli C."/>
            <person name="Schachter V."/>
            <person name="Sperling L."/>
            <person name="Meyer E."/>
            <person name="Cohen J."/>
            <person name="Wincker P."/>
        </authorList>
    </citation>
    <scope>NUCLEOTIDE SEQUENCE [LARGE SCALE GENOMIC DNA]</scope>
    <source>
        <strain evidence="2 3">Stock d4-2</strain>
    </source>
</reference>
<dbReference type="PANTHER" id="PTHR11319:SF35">
    <property type="entry name" value="OUTER MEMBRANE PROTEIN PMPC-RELATED"/>
    <property type="match status" value="1"/>
</dbReference>
<keyword evidence="3" id="KW-1185">Reference proteome</keyword>
<dbReference type="RefSeq" id="XP_001448755.1">
    <property type="nucleotide sequence ID" value="XM_001448718.1"/>
</dbReference>
<dbReference type="HOGENOM" id="CLU_001972_0_0_1"/>
<organism evidence="2 3">
    <name type="scientific">Paramecium tetraurelia</name>
    <dbReference type="NCBI Taxonomy" id="5888"/>
    <lineage>
        <taxon>Eukaryota</taxon>
        <taxon>Sar</taxon>
        <taxon>Alveolata</taxon>
        <taxon>Ciliophora</taxon>
        <taxon>Intramacronucleata</taxon>
        <taxon>Oligohymenophorea</taxon>
        <taxon>Peniculida</taxon>
        <taxon>Parameciidae</taxon>
        <taxon>Paramecium</taxon>
    </lineage>
</organism>
<evidence type="ECO:0000313" key="3">
    <source>
        <dbReference type="Proteomes" id="UP000000600"/>
    </source>
</evidence>
<evidence type="ECO:0008006" key="4">
    <source>
        <dbReference type="Google" id="ProtNLM"/>
    </source>
</evidence>